<evidence type="ECO:0000313" key="1">
    <source>
        <dbReference type="EMBL" id="KAL2719243.1"/>
    </source>
</evidence>
<dbReference type="EMBL" id="JAUDFV010000151">
    <property type="protein sequence ID" value="KAL2719243.1"/>
    <property type="molecule type" value="Genomic_DNA"/>
</dbReference>
<organism evidence="1 2">
    <name type="scientific">Vespula squamosa</name>
    <name type="common">Southern yellow jacket</name>
    <name type="synonym">Wasp</name>
    <dbReference type="NCBI Taxonomy" id="30214"/>
    <lineage>
        <taxon>Eukaryota</taxon>
        <taxon>Metazoa</taxon>
        <taxon>Ecdysozoa</taxon>
        <taxon>Arthropoda</taxon>
        <taxon>Hexapoda</taxon>
        <taxon>Insecta</taxon>
        <taxon>Pterygota</taxon>
        <taxon>Neoptera</taxon>
        <taxon>Endopterygota</taxon>
        <taxon>Hymenoptera</taxon>
        <taxon>Apocrita</taxon>
        <taxon>Aculeata</taxon>
        <taxon>Vespoidea</taxon>
        <taxon>Vespidae</taxon>
        <taxon>Vespinae</taxon>
        <taxon>Vespula</taxon>
    </lineage>
</organism>
<proteinExistence type="predicted"/>
<reference evidence="1 2" key="1">
    <citation type="journal article" date="2024" name="Ann. Entomol. Soc. Am.">
        <title>Genomic analyses of the southern and eastern yellowjacket wasps (Hymenoptera: Vespidae) reveal evolutionary signatures of social life.</title>
        <authorList>
            <person name="Catto M.A."/>
            <person name="Caine P.B."/>
            <person name="Orr S.E."/>
            <person name="Hunt B.G."/>
            <person name="Goodisman M.A.D."/>
        </authorList>
    </citation>
    <scope>NUCLEOTIDE SEQUENCE [LARGE SCALE GENOMIC DNA]</scope>
    <source>
        <strain evidence="1">233</strain>
        <tissue evidence="1">Head and thorax</tissue>
    </source>
</reference>
<protein>
    <submittedName>
        <fullName evidence="1">Uncharacterized protein</fullName>
    </submittedName>
</protein>
<dbReference type="Proteomes" id="UP001607302">
    <property type="component" value="Unassembled WGS sequence"/>
</dbReference>
<gene>
    <name evidence="1" type="ORF">V1478_011662</name>
</gene>
<comment type="caution">
    <text evidence="1">The sequence shown here is derived from an EMBL/GenBank/DDBJ whole genome shotgun (WGS) entry which is preliminary data.</text>
</comment>
<dbReference type="AlphaFoldDB" id="A0ABD2AF53"/>
<name>A0ABD2AF53_VESSQ</name>
<sequence length="120" mass="13785">MLWYKGCCTLNLGLRDVVSLRWIFVATLTFAFTTGCSTIHRDSTISVDSTFLRTKSSLRALKDKIILENSQVNALGCFYYSASSETSGNSTKNKKKNYEDNNNWLTVWICSLYFRKYSDF</sequence>
<evidence type="ECO:0000313" key="2">
    <source>
        <dbReference type="Proteomes" id="UP001607302"/>
    </source>
</evidence>
<keyword evidence="2" id="KW-1185">Reference proteome</keyword>
<accession>A0ABD2AF53</accession>